<dbReference type="CDD" id="cd01949">
    <property type="entry name" value="GGDEF"/>
    <property type="match status" value="1"/>
</dbReference>
<dbReference type="InterPro" id="IPR013656">
    <property type="entry name" value="PAS_4"/>
</dbReference>
<dbReference type="Proteomes" id="UP000094795">
    <property type="component" value="Unassembled WGS sequence"/>
</dbReference>
<dbReference type="EMBL" id="LQZT01000002">
    <property type="protein sequence ID" value="OCW59014.1"/>
    <property type="molecule type" value="Genomic_DNA"/>
</dbReference>
<dbReference type="NCBIfam" id="TIGR00229">
    <property type="entry name" value="sensory_box"/>
    <property type="match status" value="1"/>
</dbReference>
<feature type="domain" description="GGDEF" evidence="4">
    <location>
        <begin position="220"/>
        <end position="354"/>
    </location>
</feature>
<organism evidence="5 6">
    <name type="scientific">Hoeflea olei</name>
    <dbReference type="NCBI Taxonomy" id="1480615"/>
    <lineage>
        <taxon>Bacteria</taxon>
        <taxon>Pseudomonadati</taxon>
        <taxon>Pseudomonadota</taxon>
        <taxon>Alphaproteobacteria</taxon>
        <taxon>Hyphomicrobiales</taxon>
        <taxon>Rhizobiaceae</taxon>
        <taxon>Hoeflea</taxon>
    </lineage>
</organism>
<dbReference type="PROSITE" id="PS50887">
    <property type="entry name" value="GGDEF"/>
    <property type="match status" value="1"/>
</dbReference>
<protein>
    <recommendedName>
        <fullName evidence="7">Diguanylate cyclase</fullName>
    </recommendedName>
</protein>
<keyword evidence="6" id="KW-1185">Reference proteome</keyword>
<name>A0A1C1YZN4_9HYPH</name>
<dbReference type="OrthoDB" id="9814202at2"/>
<dbReference type="STRING" id="1480615.AWJ14_04720"/>
<dbReference type="SUPFAM" id="SSF55073">
    <property type="entry name" value="Nucleotide cyclase"/>
    <property type="match status" value="1"/>
</dbReference>
<dbReference type="Gene3D" id="3.30.70.270">
    <property type="match status" value="1"/>
</dbReference>
<feature type="domain" description="PAS" evidence="2">
    <location>
        <begin position="62"/>
        <end position="115"/>
    </location>
</feature>
<dbReference type="PANTHER" id="PTHR46663">
    <property type="entry name" value="DIGUANYLATE CYCLASE DGCT-RELATED"/>
    <property type="match status" value="1"/>
</dbReference>
<evidence type="ECO:0000259" key="3">
    <source>
        <dbReference type="PROSITE" id="PS50113"/>
    </source>
</evidence>
<evidence type="ECO:0000259" key="4">
    <source>
        <dbReference type="PROSITE" id="PS50887"/>
    </source>
</evidence>
<comment type="caution">
    <text evidence="5">The sequence shown here is derived from an EMBL/GenBank/DDBJ whole genome shotgun (WGS) entry which is preliminary data.</text>
</comment>
<dbReference type="Pfam" id="PF00990">
    <property type="entry name" value="GGDEF"/>
    <property type="match status" value="1"/>
</dbReference>
<dbReference type="CDD" id="cd00130">
    <property type="entry name" value="PAS"/>
    <property type="match status" value="1"/>
</dbReference>
<evidence type="ECO:0008006" key="7">
    <source>
        <dbReference type="Google" id="ProtNLM"/>
    </source>
</evidence>
<proteinExistence type="predicted"/>
<evidence type="ECO:0000259" key="2">
    <source>
        <dbReference type="PROSITE" id="PS50112"/>
    </source>
</evidence>
<gene>
    <name evidence="5" type="ORF">AWJ14_04720</name>
</gene>
<dbReference type="InterPro" id="IPR043128">
    <property type="entry name" value="Rev_trsase/Diguanyl_cyclase"/>
</dbReference>
<feature type="compositionally biased region" description="Polar residues" evidence="1">
    <location>
        <begin position="1"/>
        <end position="17"/>
    </location>
</feature>
<reference evidence="5 6" key="1">
    <citation type="submission" date="2015-12" db="EMBL/GenBank/DDBJ databases">
        <authorList>
            <person name="Shamseldin A."/>
            <person name="Moawad H."/>
            <person name="Abd El-Rahim W.M."/>
            <person name="Sadowsky M.J."/>
        </authorList>
    </citation>
    <scope>NUCLEOTIDE SEQUENCE [LARGE SCALE GENOMIC DNA]</scope>
    <source>
        <strain evidence="5 6">JC234</strain>
    </source>
</reference>
<feature type="region of interest" description="Disordered" evidence="1">
    <location>
        <begin position="1"/>
        <end position="23"/>
    </location>
</feature>
<dbReference type="InterPro" id="IPR029787">
    <property type="entry name" value="Nucleotide_cyclase"/>
</dbReference>
<dbReference type="PROSITE" id="PS50113">
    <property type="entry name" value="PAC"/>
    <property type="match status" value="1"/>
</dbReference>
<dbReference type="SUPFAM" id="SSF55785">
    <property type="entry name" value="PYP-like sensor domain (PAS domain)"/>
    <property type="match status" value="1"/>
</dbReference>
<dbReference type="SMART" id="SM00267">
    <property type="entry name" value="GGDEF"/>
    <property type="match status" value="1"/>
</dbReference>
<evidence type="ECO:0000256" key="1">
    <source>
        <dbReference type="SAM" id="MobiDB-lite"/>
    </source>
</evidence>
<accession>A0A1C1YZN4</accession>
<evidence type="ECO:0000313" key="5">
    <source>
        <dbReference type="EMBL" id="OCW59014.1"/>
    </source>
</evidence>
<dbReference type="RefSeq" id="WP_066175049.1">
    <property type="nucleotide sequence ID" value="NZ_LQZT01000002.1"/>
</dbReference>
<dbReference type="NCBIfam" id="TIGR00254">
    <property type="entry name" value="GGDEF"/>
    <property type="match status" value="1"/>
</dbReference>
<dbReference type="FunFam" id="3.30.70.270:FF:000001">
    <property type="entry name" value="Diguanylate cyclase domain protein"/>
    <property type="match status" value="1"/>
</dbReference>
<feature type="domain" description="PAC" evidence="3">
    <location>
        <begin position="136"/>
        <end position="188"/>
    </location>
</feature>
<dbReference type="InterPro" id="IPR000700">
    <property type="entry name" value="PAS-assoc_C"/>
</dbReference>
<dbReference type="SMART" id="SM00091">
    <property type="entry name" value="PAS"/>
    <property type="match status" value="1"/>
</dbReference>
<dbReference type="InterPro" id="IPR052163">
    <property type="entry name" value="DGC-Regulatory_Protein"/>
</dbReference>
<dbReference type="InterPro" id="IPR000160">
    <property type="entry name" value="GGDEF_dom"/>
</dbReference>
<dbReference type="InterPro" id="IPR035965">
    <property type="entry name" value="PAS-like_dom_sf"/>
</dbReference>
<evidence type="ECO:0000313" key="6">
    <source>
        <dbReference type="Proteomes" id="UP000094795"/>
    </source>
</evidence>
<dbReference type="GO" id="GO:0003824">
    <property type="term" value="F:catalytic activity"/>
    <property type="evidence" value="ECO:0007669"/>
    <property type="project" value="UniProtKB-ARBA"/>
</dbReference>
<sequence>MKNKTVDLSTAVPTGKNSIKAPAGPREQIDRLLIANSRIQRETAAQGPAAVRSAAPESLEAERQLFRAMIDQVPDYLFVKDAQGRFVIANRAVAADLGREPAELIGLTDFDLHHPALAHKFFADEQTVVRTGEPLIDIQETLVDFEGREKWFATSKVALRDAEGHIIGLVGVCRDITDRKQAEAEIHFMALHDALTGLPNRTLLTDRLTQAILDSKRTGHRLSAVFIDLDNFKPVNDRLGHIAGDALLKVVAKRMSDAVRGSDTVARLGGDEFVILLADRDRGEDDVTAVLERIRTAIAEPVEIEGCLFRVTASIGVASYPADGTDADTLLLHADIAMYEAKASGRDTFRFYTAEIGAATRQKRRRDD</sequence>
<dbReference type="Pfam" id="PF08448">
    <property type="entry name" value="PAS_4"/>
    <property type="match status" value="1"/>
</dbReference>
<dbReference type="InterPro" id="IPR000014">
    <property type="entry name" value="PAS"/>
</dbReference>
<dbReference type="Gene3D" id="3.30.450.20">
    <property type="entry name" value="PAS domain"/>
    <property type="match status" value="1"/>
</dbReference>
<dbReference type="PANTHER" id="PTHR46663:SF3">
    <property type="entry name" value="SLL0267 PROTEIN"/>
    <property type="match status" value="1"/>
</dbReference>
<dbReference type="AlphaFoldDB" id="A0A1C1YZN4"/>
<dbReference type="PROSITE" id="PS50112">
    <property type="entry name" value="PAS"/>
    <property type="match status" value="1"/>
</dbReference>